<dbReference type="GeneID" id="63823823"/>
<dbReference type="Proteomes" id="UP000076871">
    <property type="component" value="Unassembled WGS sequence"/>
</dbReference>
<dbReference type="RefSeq" id="XP_040768930.1">
    <property type="nucleotide sequence ID" value="XM_040906794.1"/>
</dbReference>
<keyword evidence="2" id="KW-0812">Transmembrane</keyword>
<keyword evidence="4" id="KW-1185">Reference proteome</keyword>
<evidence type="ECO:0000256" key="1">
    <source>
        <dbReference type="SAM" id="MobiDB-lite"/>
    </source>
</evidence>
<feature type="compositionally biased region" description="Basic residues" evidence="1">
    <location>
        <begin position="264"/>
        <end position="274"/>
    </location>
</feature>
<feature type="compositionally biased region" description="Polar residues" evidence="1">
    <location>
        <begin position="249"/>
        <end position="263"/>
    </location>
</feature>
<feature type="region of interest" description="Disordered" evidence="1">
    <location>
        <begin position="249"/>
        <end position="274"/>
    </location>
</feature>
<dbReference type="AlphaFoldDB" id="A0A165H3E8"/>
<gene>
    <name evidence="3" type="ORF">LAESUDRAFT_710780</name>
</gene>
<accession>A0A165H3E8</accession>
<name>A0A165H3E8_9APHY</name>
<keyword evidence="2" id="KW-1133">Transmembrane helix</keyword>
<dbReference type="InParanoid" id="A0A165H3E8"/>
<organism evidence="3 4">
    <name type="scientific">Laetiporus sulphureus 93-53</name>
    <dbReference type="NCBI Taxonomy" id="1314785"/>
    <lineage>
        <taxon>Eukaryota</taxon>
        <taxon>Fungi</taxon>
        <taxon>Dikarya</taxon>
        <taxon>Basidiomycota</taxon>
        <taxon>Agaricomycotina</taxon>
        <taxon>Agaricomycetes</taxon>
        <taxon>Polyporales</taxon>
        <taxon>Laetiporus</taxon>
    </lineage>
</organism>
<dbReference type="EMBL" id="KV427607">
    <property type="protein sequence ID" value="KZT11190.1"/>
    <property type="molecule type" value="Genomic_DNA"/>
</dbReference>
<feature type="region of interest" description="Disordered" evidence="1">
    <location>
        <begin position="154"/>
        <end position="194"/>
    </location>
</feature>
<proteinExistence type="predicted"/>
<evidence type="ECO:0000313" key="3">
    <source>
        <dbReference type="EMBL" id="KZT11190.1"/>
    </source>
</evidence>
<keyword evidence="2" id="KW-0472">Membrane</keyword>
<sequence>MPVLANARRSKDRSTRHVRPDNMVVLEKDETVSREEPICKPLTASAIIAVRSLRFPTDTLVENCKSPGILATSDIHRHIFLGSAAVFWVLCLSLSTRRLVHRFFIWVNRRLLGLTVPRYSGRSALLSQAIRFLCLTALLSLFIGGDLGGYAGRPFSQSSRRGPPRLPSARLGGRRRDEVGESGQRLGEELQASREAKEGKDVSWSLALAFDVGKSEGLESVVEGSSWYLTRGLIHGAGRRCVLEVQAQAPASQQEHKMLTSQTRKNHVASRRIR</sequence>
<feature type="transmembrane region" description="Helical" evidence="2">
    <location>
        <begin position="79"/>
        <end position="100"/>
    </location>
</feature>
<protein>
    <recommendedName>
        <fullName evidence="5">Transmembrane protein</fullName>
    </recommendedName>
</protein>
<evidence type="ECO:0008006" key="5">
    <source>
        <dbReference type="Google" id="ProtNLM"/>
    </source>
</evidence>
<evidence type="ECO:0000313" key="4">
    <source>
        <dbReference type="Proteomes" id="UP000076871"/>
    </source>
</evidence>
<reference evidence="3 4" key="1">
    <citation type="journal article" date="2016" name="Mol. Biol. Evol.">
        <title>Comparative Genomics of Early-Diverging Mushroom-Forming Fungi Provides Insights into the Origins of Lignocellulose Decay Capabilities.</title>
        <authorList>
            <person name="Nagy L.G."/>
            <person name="Riley R."/>
            <person name="Tritt A."/>
            <person name="Adam C."/>
            <person name="Daum C."/>
            <person name="Floudas D."/>
            <person name="Sun H."/>
            <person name="Yadav J.S."/>
            <person name="Pangilinan J."/>
            <person name="Larsson K.H."/>
            <person name="Matsuura K."/>
            <person name="Barry K."/>
            <person name="Labutti K."/>
            <person name="Kuo R."/>
            <person name="Ohm R.A."/>
            <person name="Bhattacharya S.S."/>
            <person name="Shirouzu T."/>
            <person name="Yoshinaga Y."/>
            <person name="Martin F.M."/>
            <person name="Grigoriev I.V."/>
            <person name="Hibbett D.S."/>
        </authorList>
    </citation>
    <scope>NUCLEOTIDE SEQUENCE [LARGE SCALE GENOMIC DNA]</scope>
    <source>
        <strain evidence="3 4">93-53</strain>
    </source>
</reference>
<evidence type="ECO:0000256" key="2">
    <source>
        <dbReference type="SAM" id="Phobius"/>
    </source>
</evidence>
<feature type="transmembrane region" description="Helical" evidence="2">
    <location>
        <begin position="129"/>
        <end position="151"/>
    </location>
</feature>